<dbReference type="GeneID" id="66127035"/>
<dbReference type="EMBL" id="JAHLUX010000005">
    <property type="protein sequence ID" value="KAG7819116.1"/>
    <property type="molecule type" value="Genomic_DNA"/>
</dbReference>
<reference evidence="1" key="1">
    <citation type="journal article" date="2021" name="G3 (Bethesda)">
        <title>Genomic diversity, chromosomal rearrangements, and interspecies hybridization in the ogataea polymorpha species complex.</title>
        <authorList>
            <person name="Hanson S.J."/>
            <person name="Cinneide E.O."/>
            <person name="Salzberg L.I."/>
            <person name="Wolfe K.H."/>
            <person name="McGowan J."/>
            <person name="Fitzpatrick D.A."/>
            <person name="Matlin K."/>
        </authorList>
    </citation>
    <scope>NUCLEOTIDE SEQUENCE</scope>
    <source>
        <strain evidence="1">61-244</strain>
    </source>
</reference>
<organism evidence="1 2">
    <name type="scientific">Pichia angusta</name>
    <name type="common">Yeast</name>
    <name type="synonym">Hansenula polymorpha</name>
    <dbReference type="NCBI Taxonomy" id="870730"/>
    <lineage>
        <taxon>Eukaryota</taxon>
        <taxon>Fungi</taxon>
        <taxon>Dikarya</taxon>
        <taxon>Ascomycota</taxon>
        <taxon>Saccharomycotina</taxon>
        <taxon>Pichiomycetes</taxon>
        <taxon>Pichiales</taxon>
        <taxon>Pichiaceae</taxon>
        <taxon>Ogataea</taxon>
    </lineage>
</organism>
<proteinExistence type="predicted"/>
<protein>
    <submittedName>
        <fullName evidence="1">Uncharacterized protein</fullName>
    </submittedName>
</protein>
<evidence type="ECO:0000313" key="1">
    <source>
        <dbReference type="EMBL" id="KAG7819116.1"/>
    </source>
</evidence>
<evidence type="ECO:0000313" key="2">
    <source>
        <dbReference type="Proteomes" id="UP001196530"/>
    </source>
</evidence>
<dbReference type="Proteomes" id="UP001196530">
    <property type="component" value="Unassembled WGS sequence"/>
</dbReference>
<accession>A0AAN6DHF8</accession>
<gene>
    <name evidence="1" type="ORF">KL928_002984</name>
</gene>
<dbReference type="RefSeq" id="XP_043060138.1">
    <property type="nucleotide sequence ID" value="XM_043203520.1"/>
</dbReference>
<sequence length="278" mass="30962">MMLRHVIAFRRTQLPENFDIGRQIILKSPAEYKSSILASVSAFSLFAMPTIPPASTQLQFTAHDLSSMIDSVWRPKRSYDDAEYGSVSKKIRPLSSTSSSSEFVQSCRRGVPEVVIKQAHLSKSNVFDLLDVATDNDDMYFLGPGSDIKTVFNQHNAQFSLPMVLFFFGAAECDSQLLQMMDTAHFNGYVLGVTSNFHGPNSYSFPILLDSRGVLAKRLGVTDPLGGGTYPLASVMVFNRDGLELVKILVNYDYNKYFGSAQSLQQVIEETLEYVNVH</sequence>
<comment type="caution">
    <text evidence="1">The sequence shown here is derived from an EMBL/GenBank/DDBJ whole genome shotgun (WGS) entry which is preliminary data.</text>
</comment>
<dbReference type="AlphaFoldDB" id="A0AAN6DHF8"/>
<name>A0AAN6DHF8_PICAN</name>